<comment type="similarity">
    <text evidence="2 11">Belongs to the sodium:solute symporter (SSF) (TC 2.A.21) family.</text>
</comment>
<feature type="transmembrane region" description="Helical" evidence="12">
    <location>
        <begin position="386"/>
        <end position="406"/>
    </location>
</feature>
<dbReference type="NCBIfam" id="TIGR00813">
    <property type="entry name" value="sss"/>
    <property type="match status" value="1"/>
</dbReference>
<feature type="transmembrane region" description="Helical" evidence="12">
    <location>
        <begin position="49"/>
        <end position="67"/>
    </location>
</feature>
<keyword evidence="3" id="KW-0813">Transport</keyword>
<keyword evidence="10" id="KW-0739">Sodium transport</keyword>
<keyword evidence="7" id="KW-0915">Sodium</keyword>
<dbReference type="InterPro" id="IPR001734">
    <property type="entry name" value="Na/solute_symporter"/>
</dbReference>
<dbReference type="HOGENOM" id="CLU_018808_11_4_9"/>
<evidence type="ECO:0000313" key="14">
    <source>
        <dbReference type="Proteomes" id="UP000016637"/>
    </source>
</evidence>
<gene>
    <name evidence="13" type="ORF">HMPREF1983_01374</name>
</gene>
<feature type="transmembrane region" description="Helical" evidence="12">
    <location>
        <begin position="227"/>
        <end position="245"/>
    </location>
</feature>
<evidence type="ECO:0000256" key="12">
    <source>
        <dbReference type="SAM" id="Phobius"/>
    </source>
</evidence>
<evidence type="ECO:0000256" key="3">
    <source>
        <dbReference type="ARBA" id="ARBA00022448"/>
    </source>
</evidence>
<evidence type="ECO:0000256" key="8">
    <source>
        <dbReference type="ARBA" id="ARBA00023065"/>
    </source>
</evidence>
<dbReference type="Pfam" id="PF00474">
    <property type="entry name" value="SSF"/>
    <property type="match status" value="1"/>
</dbReference>
<feature type="transmembrane region" description="Helical" evidence="12">
    <location>
        <begin position="329"/>
        <end position="351"/>
    </location>
</feature>
<dbReference type="Proteomes" id="UP000016637">
    <property type="component" value="Unassembled WGS sequence"/>
</dbReference>
<organism evidence="13 14">
    <name type="scientific">Gemella bergeri ATCC 700627</name>
    <dbReference type="NCBI Taxonomy" id="1321820"/>
    <lineage>
        <taxon>Bacteria</taxon>
        <taxon>Bacillati</taxon>
        <taxon>Bacillota</taxon>
        <taxon>Bacilli</taxon>
        <taxon>Bacillales</taxon>
        <taxon>Gemellaceae</taxon>
        <taxon>Gemella</taxon>
    </lineage>
</organism>
<dbReference type="Gene3D" id="1.20.1730.10">
    <property type="entry name" value="Sodium/glucose cotransporter"/>
    <property type="match status" value="1"/>
</dbReference>
<dbReference type="eggNOG" id="COG0591">
    <property type="taxonomic scope" value="Bacteria"/>
</dbReference>
<dbReference type="AlphaFoldDB" id="U2RSA4"/>
<evidence type="ECO:0000256" key="5">
    <source>
        <dbReference type="ARBA" id="ARBA00022692"/>
    </source>
</evidence>
<feature type="transmembrane region" description="Helical" evidence="12">
    <location>
        <begin position="418"/>
        <end position="438"/>
    </location>
</feature>
<dbReference type="GO" id="GO:0015293">
    <property type="term" value="F:symporter activity"/>
    <property type="evidence" value="ECO:0007669"/>
    <property type="project" value="TreeGrafter"/>
</dbReference>
<name>U2RSA4_9BACL</name>
<dbReference type="PROSITE" id="PS50283">
    <property type="entry name" value="NA_SOLUT_SYMP_3"/>
    <property type="match status" value="1"/>
</dbReference>
<dbReference type="PANTHER" id="PTHR42985:SF40">
    <property type="entry name" value="LD47995P-RELATED"/>
    <property type="match status" value="1"/>
</dbReference>
<dbReference type="InterPro" id="IPR051163">
    <property type="entry name" value="Sodium:Solute_Symporter_SSF"/>
</dbReference>
<dbReference type="PATRIC" id="fig|1321820.3.peg.1326"/>
<proteinExistence type="inferred from homology"/>
<evidence type="ECO:0000256" key="10">
    <source>
        <dbReference type="ARBA" id="ARBA00023201"/>
    </source>
</evidence>
<keyword evidence="5 12" id="KW-0812">Transmembrane</keyword>
<feature type="transmembrane region" description="Helical" evidence="12">
    <location>
        <begin position="445"/>
        <end position="462"/>
    </location>
</feature>
<feature type="transmembrane region" description="Helical" evidence="12">
    <location>
        <begin position="121"/>
        <end position="142"/>
    </location>
</feature>
<evidence type="ECO:0000256" key="9">
    <source>
        <dbReference type="ARBA" id="ARBA00023136"/>
    </source>
</evidence>
<keyword evidence="4" id="KW-1003">Cell membrane</keyword>
<evidence type="ECO:0000256" key="1">
    <source>
        <dbReference type="ARBA" id="ARBA00004651"/>
    </source>
</evidence>
<dbReference type="InterPro" id="IPR038377">
    <property type="entry name" value="Na/Glc_symporter_sf"/>
</dbReference>
<reference evidence="13 14" key="1">
    <citation type="submission" date="2013-08" db="EMBL/GenBank/DDBJ databases">
        <authorList>
            <person name="Weinstock G."/>
            <person name="Sodergren E."/>
            <person name="Wylie T."/>
            <person name="Fulton L."/>
            <person name="Fulton R."/>
            <person name="Fronick C."/>
            <person name="O'Laughlin M."/>
            <person name="Godfrey J."/>
            <person name="Miner T."/>
            <person name="Herter B."/>
            <person name="Appelbaum E."/>
            <person name="Cordes M."/>
            <person name="Lek S."/>
            <person name="Wollam A."/>
            <person name="Pepin K.H."/>
            <person name="Palsikar V.B."/>
            <person name="Mitreva M."/>
            <person name="Wilson R.K."/>
        </authorList>
    </citation>
    <scope>NUCLEOTIDE SEQUENCE [LARGE SCALE GENOMIC DNA]</scope>
    <source>
        <strain evidence="13 14">ATCC 700627</strain>
    </source>
</reference>
<dbReference type="GO" id="GO:0005886">
    <property type="term" value="C:plasma membrane"/>
    <property type="evidence" value="ECO:0007669"/>
    <property type="project" value="UniProtKB-SubCell"/>
</dbReference>
<evidence type="ECO:0000313" key="13">
    <source>
        <dbReference type="EMBL" id="ERK56413.1"/>
    </source>
</evidence>
<accession>U2RSA4</accession>
<comment type="caution">
    <text evidence="13">The sequence shown here is derived from an EMBL/GenBank/DDBJ whole genome shotgun (WGS) entry which is preliminary data.</text>
</comment>
<feature type="transmembrane region" description="Helical" evidence="12">
    <location>
        <begin position="79"/>
        <end position="100"/>
    </location>
</feature>
<dbReference type="RefSeq" id="WP_021752913.1">
    <property type="nucleotide sequence ID" value="NZ_KI271828.1"/>
</dbReference>
<keyword evidence="14" id="KW-1185">Reference proteome</keyword>
<feature type="transmembrane region" description="Helical" evidence="12">
    <location>
        <begin position="154"/>
        <end position="176"/>
    </location>
</feature>
<evidence type="ECO:0000256" key="4">
    <source>
        <dbReference type="ARBA" id="ARBA00022475"/>
    </source>
</evidence>
<evidence type="ECO:0000256" key="7">
    <source>
        <dbReference type="ARBA" id="ARBA00023053"/>
    </source>
</evidence>
<evidence type="ECO:0000256" key="6">
    <source>
        <dbReference type="ARBA" id="ARBA00022989"/>
    </source>
</evidence>
<feature type="transmembrane region" description="Helical" evidence="12">
    <location>
        <begin position="6"/>
        <end position="28"/>
    </location>
</feature>
<keyword evidence="9 12" id="KW-0472">Membrane</keyword>
<evidence type="ECO:0000256" key="2">
    <source>
        <dbReference type="ARBA" id="ARBA00006434"/>
    </source>
</evidence>
<comment type="subcellular location">
    <subcellularLocation>
        <location evidence="1">Cell membrane</location>
        <topology evidence="1">Multi-pass membrane protein</topology>
    </subcellularLocation>
</comment>
<dbReference type="GO" id="GO:0006814">
    <property type="term" value="P:sodium ion transport"/>
    <property type="evidence" value="ECO:0007669"/>
    <property type="project" value="UniProtKB-KW"/>
</dbReference>
<evidence type="ECO:0000256" key="11">
    <source>
        <dbReference type="RuleBase" id="RU362091"/>
    </source>
</evidence>
<feature type="transmembrane region" description="Helical" evidence="12">
    <location>
        <begin position="188"/>
        <end position="207"/>
    </location>
</feature>
<dbReference type="PANTHER" id="PTHR42985">
    <property type="entry name" value="SODIUM-COUPLED MONOCARBOXYLATE TRANSPORTER"/>
    <property type="match status" value="1"/>
</dbReference>
<protein>
    <submittedName>
        <fullName evidence="13">Transporter, SSS family</fullName>
    </submittedName>
</protein>
<feature type="transmembrane region" description="Helical" evidence="12">
    <location>
        <begin position="278"/>
        <end position="299"/>
    </location>
</feature>
<dbReference type="CDD" id="cd11495">
    <property type="entry name" value="SLC5sbd_NIS-like_u3"/>
    <property type="match status" value="1"/>
</dbReference>
<dbReference type="EMBL" id="AWVP01000092">
    <property type="protein sequence ID" value="ERK56413.1"/>
    <property type="molecule type" value="Genomic_DNA"/>
</dbReference>
<feature type="transmembrane region" description="Helical" evidence="12">
    <location>
        <begin position="474"/>
        <end position="494"/>
    </location>
</feature>
<keyword evidence="8" id="KW-0406">Ion transport</keyword>
<keyword evidence="6 12" id="KW-1133">Transmembrane helix</keyword>
<sequence length="517" mass="55872">MEKVGFGTLNGIMLVVYLLAMLGVGVYFTKKAGSSTDEFFKAGGSIPSWAVGFSIYATTLSAITFMATPEKAFNGDWTYAAGNFAIIAIIPILIHYYVPFFRKLNVTTAYEYLEARFNPSMRVIGSVLFSLFHIGRVAIVIYLPTVAITSVSTISPYLVCAVIGLLCVIYSFLGGVEGVIWTDVIQGIILLGGAVLVIVLGIYQVGGFSHVASDAVANGKIVISEKFSWSFTASTIPIIFIGSIFNNLQQYTASQDVVQRYSTTESVKETNKSIWTNGLLAFISIPIFYGMGTVLYSFYKGAHAVTKLPDFMNAEVVGKAANTTALVPYFILTALPAGVAGLVIAAILAAAQSTIASSLNSISACITVDIKQRFFGCSKDAKTDVLIARIIIILAGIFGTLAALYFVNTNQKETWDLFLKYTGLLGVPLAGTFALGIFTKRANGVGALVGLFAAGIVCWYIQDYTLYAKQSPFIFSGFSFLSSLAFGYIFSLIFKFDKKNIVGLTIHTKNEKYIKEN</sequence>